<evidence type="ECO:0000259" key="4">
    <source>
        <dbReference type="PROSITE" id="PS50932"/>
    </source>
</evidence>
<accession>A0ABV9MW53</accession>
<dbReference type="Gene3D" id="1.10.260.40">
    <property type="entry name" value="lambda repressor-like DNA-binding domains"/>
    <property type="match status" value="1"/>
</dbReference>
<dbReference type="SUPFAM" id="SSF53822">
    <property type="entry name" value="Periplasmic binding protein-like I"/>
    <property type="match status" value="1"/>
</dbReference>
<feature type="domain" description="HTH lacI-type" evidence="4">
    <location>
        <begin position="2"/>
        <end position="58"/>
    </location>
</feature>
<dbReference type="Proteomes" id="UP001595969">
    <property type="component" value="Unassembled WGS sequence"/>
</dbReference>
<dbReference type="GO" id="GO:0003677">
    <property type="term" value="F:DNA binding"/>
    <property type="evidence" value="ECO:0007669"/>
    <property type="project" value="UniProtKB-KW"/>
</dbReference>
<dbReference type="SMART" id="SM00354">
    <property type="entry name" value="HTH_LACI"/>
    <property type="match status" value="1"/>
</dbReference>
<gene>
    <name evidence="5" type="ORF">ACFO5I_10805</name>
</gene>
<dbReference type="InterPro" id="IPR000843">
    <property type="entry name" value="HTH_LacI"/>
</dbReference>
<dbReference type="InterPro" id="IPR028082">
    <property type="entry name" value="Peripla_BP_I"/>
</dbReference>
<dbReference type="PROSITE" id="PS00356">
    <property type="entry name" value="HTH_LACI_1"/>
    <property type="match status" value="1"/>
</dbReference>
<dbReference type="SUPFAM" id="SSF47413">
    <property type="entry name" value="lambda repressor-like DNA-binding domains"/>
    <property type="match status" value="1"/>
</dbReference>
<keyword evidence="1" id="KW-0805">Transcription regulation</keyword>
<evidence type="ECO:0000313" key="6">
    <source>
        <dbReference type="Proteomes" id="UP001595969"/>
    </source>
</evidence>
<keyword evidence="3" id="KW-0804">Transcription</keyword>
<keyword evidence="6" id="KW-1185">Reference proteome</keyword>
<sequence>MATIKDIAQLVKVSQTTVSRVLNYDQTLSVSDETKKKIFEAAEQLEYTKHKRVKAVEKGKIAIFQWLTEREELDDVYYLSLRMGAERKIMELGYDILRVFQGNDFIPDDEVIGAISIGECTEEELKVVTNFTEEIVFLNVDLLSDQYDSVKVDFDQAVSNVISFFINQGHQKIGFIGGKDYVSKEETQEYERDPRTVSFERYMKQSGLYQEKYEFLGDFNVEAGYHQMKKAIENLGEDLPTAFFLASDPLAVGALRALQEAQIRVPEEVSLIGFNDSSIAKYVYPTLSSVKVYTELMGETSVELLMEKIETQRKIAKRVILATKLKLRGSTTE</sequence>
<dbReference type="InterPro" id="IPR046335">
    <property type="entry name" value="LacI/GalR-like_sensor"/>
</dbReference>
<dbReference type="EMBL" id="JBHSGS010000061">
    <property type="protein sequence ID" value="MFC4720211.1"/>
    <property type="molecule type" value="Genomic_DNA"/>
</dbReference>
<dbReference type="Gene3D" id="3.40.50.2300">
    <property type="match status" value="2"/>
</dbReference>
<dbReference type="Pfam" id="PF00356">
    <property type="entry name" value="LacI"/>
    <property type="match status" value="1"/>
</dbReference>
<dbReference type="RefSeq" id="WP_204652992.1">
    <property type="nucleotide sequence ID" value="NZ_JAFBFD010000004.1"/>
</dbReference>
<dbReference type="Pfam" id="PF13377">
    <property type="entry name" value="Peripla_BP_3"/>
    <property type="match status" value="1"/>
</dbReference>
<dbReference type="PANTHER" id="PTHR30146:SF149">
    <property type="entry name" value="HTH-TYPE TRANSCRIPTIONAL REGULATOR EBGR"/>
    <property type="match status" value="1"/>
</dbReference>
<dbReference type="CDD" id="cd01392">
    <property type="entry name" value="HTH_LacI"/>
    <property type="match status" value="1"/>
</dbReference>
<evidence type="ECO:0000256" key="1">
    <source>
        <dbReference type="ARBA" id="ARBA00023015"/>
    </source>
</evidence>
<dbReference type="CDD" id="cd01544">
    <property type="entry name" value="PBP1_GalR"/>
    <property type="match status" value="1"/>
</dbReference>
<evidence type="ECO:0000256" key="3">
    <source>
        <dbReference type="ARBA" id="ARBA00023163"/>
    </source>
</evidence>
<proteinExistence type="predicted"/>
<protein>
    <submittedName>
        <fullName evidence="5">LacI family DNA-binding transcriptional regulator</fullName>
    </submittedName>
</protein>
<comment type="caution">
    <text evidence="5">The sequence shown here is derived from an EMBL/GenBank/DDBJ whole genome shotgun (WGS) entry which is preliminary data.</text>
</comment>
<dbReference type="PROSITE" id="PS50932">
    <property type="entry name" value="HTH_LACI_2"/>
    <property type="match status" value="1"/>
</dbReference>
<name>A0ABV9MW53_9ENTE</name>
<organism evidence="5 6">
    <name type="scientific">Enterococcus lemanii</name>
    <dbReference type="NCBI Taxonomy" id="1159752"/>
    <lineage>
        <taxon>Bacteria</taxon>
        <taxon>Bacillati</taxon>
        <taxon>Bacillota</taxon>
        <taxon>Bacilli</taxon>
        <taxon>Lactobacillales</taxon>
        <taxon>Enterococcaceae</taxon>
        <taxon>Enterococcus</taxon>
    </lineage>
</organism>
<reference evidence="6" key="1">
    <citation type="journal article" date="2019" name="Int. J. Syst. Evol. Microbiol.">
        <title>The Global Catalogue of Microorganisms (GCM) 10K type strain sequencing project: providing services to taxonomists for standard genome sequencing and annotation.</title>
        <authorList>
            <consortium name="The Broad Institute Genomics Platform"/>
            <consortium name="The Broad Institute Genome Sequencing Center for Infectious Disease"/>
            <person name="Wu L."/>
            <person name="Ma J."/>
        </authorList>
    </citation>
    <scope>NUCLEOTIDE SEQUENCE [LARGE SCALE GENOMIC DNA]</scope>
    <source>
        <strain evidence="6">CGMCC 1.19032</strain>
    </source>
</reference>
<evidence type="ECO:0000313" key="5">
    <source>
        <dbReference type="EMBL" id="MFC4720211.1"/>
    </source>
</evidence>
<dbReference type="PANTHER" id="PTHR30146">
    <property type="entry name" value="LACI-RELATED TRANSCRIPTIONAL REPRESSOR"/>
    <property type="match status" value="1"/>
</dbReference>
<dbReference type="InterPro" id="IPR010982">
    <property type="entry name" value="Lambda_DNA-bd_dom_sf"/>
</dbReference>
<keyword evidence="2 5" id="KW-0238">DNA-binding</keyword>
<evidence type="ECO:0000256" key="2">
    <source>
        <dbReference type="ARBA" id="ARBA00023125"/>
    </source>
</evidence>